<name>K8EI43_9CHLO</name>
<keyword evidence="6" id="KW-0548">Nucleotidyltransferase</keyword>
<dbReference type="eggNOG" id="KOG1067">
    <property type="taxonomic scope" value="Eukaryota"/>
</dbReference>
<dbReference type="STRING" id="41875.K8EI43"/>
<dbReference type="InterPro" id="IPR020568">
    <property type="entry name" value="Ribosomal_Su5_D2-typ_SF"/>
</dbReference>
<evidence type="ECO:0000256" key="4">
    <source>
        <dbReference type="ARBA" id="ARBA00022679"/>
    </source>
</evidence>
<evidence type="ECO:0000256" key="2">
    <source>
        <dbReference type="ARBA" id="ARBA00012416"/>
    </source>
</evidence>
<dbReference type="Gene3D" id="3.30.230.70">
    <property type="entry name" value="GHMP Kinase, N-terminal domain"/>
    <property type="match status" value="1"/>
</dbReference>
<gene>
    <name evidence="11" type="ORF">Bathy08g05090</name>
</gene>
<dbReference type="AlphaFoldDB" id="K8EI43"/>
<dbReference type="InterPro" id="IPR036345">
    <property type="entry name" value="ExoRNase_PH_dom2_sf"/>
</dbReference>
<keyword evidence="4" id="KW-0808">Transferase</keyword>
<feature type="domain" description="Exoribonuclease phosphorolytic" evidence="10">
    <location>
        <begin position="274"/>
        <end position="341"/>
    </location>
</feature>
<evidence type="ECO:0000256" key="1">
    <source>
        <dbReference type="ARBA" id="ARBA00007404"/>
    </source>
</evidence>
<feature type="region of interest" description="Disordered" evidence="8">
    <location>
        <begin position="1"/>
        <end position="42"/>
    </location>
</feature>
<dbReference type="Pfam" id="PF01138">
    <property type="entry name" value="RNase_PH"/>
    <property type="match status" value="1"/>
</dbReference>
<evidence type="ECO:0000256" key="5">
    <source>
        <dbReference type="ARBA" id="ARBA00022694"/>
    </source>
</evidence>
<dbReference type="GO" id="GO:0000958">
    <property type="term" value="P:mitochondrial mRNA catabolic process"/>
    <property type="evidence" value="ECO:0007669"/>
    <property type="project" value="TreeGrafter"/>
</dbReference>
<dbReference type="GO" id="GO:0006364">
    <property type="term" value="P:rRNA processing"/>
    <property type="evidence" value="ECO:0007669"/>
    <property type="project" value="UniProtKB-KW"/>
</dbReference>
<evidence type="ECO:0000256" key="7">
    <source>
        <dbReference type="ARBA" id="ARBA00022884"/>
    </source>
</evidence>
<dbReference type="InterPro" id="IPR015847">
    <property type="entry name" value="ExoRNase_PH_dom2"/>
</dbReference>
<dbReference type="FunFam" id="3.30.230.70:FF:000001">
    <property type="entry name" value="Polyribonucleotide nucleotidyltransferase"/>
    <property type="match status" value="1"/>
</dbReference>
<protein>
    <recommendedName>
        <fullName evidence="2">polyribonucleotide nucleotidyltransferase</fullName>
        <ecNumber evidence="2">2.7.7.8</ecNumber>
    </recommendedName>
</protein>
<evidence type="ECO:0000256" key="6">
    <source>
        <dbReference type="ARBA" id="ARBA00022695"/>
    </source>
</evidence>
<dbReference type="RefSeq" id="XP_007511701.1">
    <property type="nucleotide sequence ID" value="XM_007511639.1"/>
</dbReference>
<dbReference type="GO" id="GO:0009570">
    <property type="term" value="C:chloroplast stroma"/>
    <property type="evidence" value="ECO:0007669"/>
    <property type="project" value="TreeGrafter"/>
</dbReference>
<dbReference type="PANTHER" id="PTHR11252">
    <property type="entry name" value="POLYRIBONUCLEOTIDE NUCLEOTIDYLTRANSFERASE"/>
    <property type="match status" value="1"/>
</dbReference>
<evidence type="ECO:0000259" key="10">
    <source>
        <dbReference type="Pfam" id="PF03725"/>
    </source>
</evidence>
<feature type="domain" description="Exoribonuclease phosphorolytic" evidence="9">
    <location>
        <begin position="144"/>
        <end position="271"/>
    </location>
</feature>
<dbReference type="SUPFAM" id="SSF55666">
    <property type="entry name" value="Ribonuclease PH domain 2-like"/>
    <property type="match status" value="1"/>
</dbReference>
<reference evidence="11 12" key="1">
    <citation type="submission" date="2011-10" db="EMBL/GenBank/DDBJ databases">
        <authorList>
            <person name="Genoscope - CEA"/>
        </authorList>
    </citation>
    <scope>NUCLEOTIDE SEQUENCE [LARGE SCALE GENOMIC DNA]</scope>
    <source>
        <strain evidence="11 12">RCC 1105</strain>
    </source>
</reference>
<dbReference type="GO" id="GO:0003723">
    <property type="term" value="F:RNA binding"/>
    <property type="evidence" value="ECO:0007669"/>
    <property type="project" value="UniProtKB-KW"/>
</dbReference>
<dbReference type="GO" id="GO:0005739">
    <property type="term" value="C:mitochondrion"/>
    <property type="evidence" value="ECO:0007669"/>
    <property type="project" value="TreeGrafter"/>
</dbReference>
<dbReference type="OrthoDB" id="437922at2759"/>
<dbReference type="EC" id="2.7.7.8" evidence="2"/>
<dbReference type="Proteomes" id="UP000198341">
    <property type="component" value="Chromosome 8"/>
</dbReference>
<feature type="compositionally biased region" description="Polar residues" evidence="8">
    <location>
        <begin position="25"/>
        <end position="34"/>
    </location>
</feature>
<feature type="compositionally biased region" description="Low complexity" evidence="8">
    <location>
        <begin position="7"/>
        <end position="24"/>
    </location>
</feature>
<dbReference type="InterPro" id="IPR027408">
    <property type="entry name" value="PNPase/RNase_PH_dom_sf"/>
</dbReference>
<evidence type="ECO:0000256" key="8">
    <source>
        <dbReference type="SAM" id="MobiDB-lite"/>
    </source>
</evidence>
<dbReference type="InterPro" id="IPR001247">
    <property type="entry name" value="ExoRNase_PH_dom1"/>
</dbReference>
<keyword evidence="5" id="KW-0819">tRNA processing</keyword>
<accession>K8EI43</accession>
<dbReference type="KEGG" id="bpg:Bathy08g05090"/>
<dbReference type="EMBL" id="FO082271">
    <property type="protein sequence ID" value="CCO17822.1"/>
    <property type="molecule type" value="Genomic_DNA"/>
</dbReference>
<keyword evidence="3" id="KW-0698">rRNA processing</keyword>
<keyword evidence="12" id="KW-1185">Reference proteome</keyword>
<dbReference type="GeneID" id="19014489"/>
<dbReference type="GO" id="GO:0000175">
    <property type="term" value="F:3'-5'-RNA exonuclease activity"/>
    <property type="evidence" value="ECO:0007669"/>
    <property type="project" value="TreeGrafter"/>
</dbReference>
<evidence type="ECO:0000256" key="3">
    <source>
        <dbReference type="ARBA" id="ARBA00022552"/>
    </source>
</evidence>
<dbReference type="PANTHER" id="PTHR11252:SF16">
    <property type="entry name" value="POLYRIBONUCLEOTIDE NUCLEOTIDYLTRANSFERASE 2, MITOCHONDRIAL"/>
    <property type="match status" value="1"/>
</dbReference>
<organism evidence="11 12">
    <name type="scientific">Bathycoccus prasinos</name>
    <dbReference type="NCBI Taxonomy" id="41875"/>
    <lineage>
        <taxon>Eukaryota</taxon>
        <taxon>Viridiplantae</taxon>
        <taxon>Chlorophyta</taxon>
        <taxon>Mamiellophyceae</taxon>
        <taxon>Mamiellales</taxon>
        <taxon>Bathycoccaceae</taxon>
        <taxon>Bathycoccus</taxon>
    </lineage>
</organism>
<dbReference type="SUPFAM" id="SSF54211">
    <property type="entry name" value="Ribosomal protein S5 domain 2-like"/>
    <property type="match status" value="1"/>
</dbReference>
<keyword evidence="7" id="KW-0694">RNA-binding</keyword>
<dbReference type="Pfam" id="PF03725">
    <property type="entry name" value="RNase_PH_C"/>
    <property type="match status" value="1"/>
</dbReference>
<dbReference type="GO" id="GO:0000965">
    <property type="term" value="P:mitochondrial RNA 3'-end processing"/>
    <property type="evidence" value="ECO:0007669"/>
    <property type="project" value="TreeGrafter"/>
</dbReference>
<dbReference type="GO" id="GO:0004654">
    <property type="term" value="F:polyribonucleotide nucleotidyltransferase activity"/>
    <property type="evidence" value="ECO:0007669"/>
    <property type="project" value="UniProtKB-EC"/>
</dbReference>
<evidence type="ECO:0000259" key="9">
    <source>
        <dbReference type="Pfam" id="PF01138"/>
    </source>
</evidence>
<evidence type="ECO:0000313" key="12">
    <source>
        <dbReference type="Proteomes" id="UP000198341"/>
    </source>
</evidence>
<comment type="similarity">
    <text evidence="1">Belongs to the polyribonucleotide nucleotidyltransferase family.</text>
</comment>
<evidence type="ECO:0000313" key="11">
    <source>
        <dbReference type="EMBL" id="CCO17822.1"/>
    </source>
</evidence>
<dbReference type="GO" id="GO:0005829">
    <property type="term" value="C:cytosol"/>
    <property type="evidence" value="ECO:0007669"/>
    <property type="project" value="TreeGrafter"/>
</dbReference>
<proteinExistence type="inferred from homology"/>
<sequence length="443" mass="49289">MLRAATRRSSSYNRCSSSNRCSSNTHDTNSITEWSSSSSSSSPLMLRDFFFRRTTTTGTRETLVQEQKNRTMMTTMMHQARGISANNDSASSNDRRGRIRRRAFSTSSFFQSEKEEERTRFDGATRAETIIEVGEQNVSVKVGFESGALARLTDGAVVADLGDTVVLCTAVASREKGDPSKDFVPLLVDYRERAYAKGSIPPTFTRREGAPKDREILAMRVIDRTLRPLFPKGWSQETMIQSIVLASDLDQDPAVLCVNACSAALTISSIPWDGPIGACRVAVMKSGSICVNPTFQECDEASLVFFYAGNYDRALMIEAHANDESGVSEKDVARALLAAHDAARALIEPQLELKKKLDLKAIENNKMPKAKQEIAEPVGGRSPELRKDVLARCKERLRGLYDEKIQDKHERGRKMAELKTLIYHEMLAEEMSMALFFTTLPSL</sequence>
<dbReference type="GO" id="GO:0008033">
    <property type="term" value="P:tRNA processing"/>
    <property type="evidence" value="ECO:0007669"/>
    <property type="project" value="UniProtKB-KW"/>
</dbReference>
<dbReference type="InterPro" id="IPR012162">
    <property type="entry name" value="PNPase"/>
</dbReference>